<proteinExistence type="predicted"/>
<dbReference type="AlphaFoldDB" id="A0A8K0GQY6"/>
<feature type="domain" description="Sieve element occlusion N-terminal" evidence="2">
    <location>
        <begin position="104"/>
        <end position="387"/>
    </location>
</feature>
<evidence type="ECO:0000259" key="3">
    <source>
        <dbReference type="Pfam" id="PF14577"/>
    </source>
</evidence>
<dbReference type="Proteomes" id="UP000796880">
    <property type="component" value="Unassembled WGS sequence"/>
</dbReference>
<dbReference type="Pfam" id="PF14577">
    <property type="entry name" value="SEO_C"/>
    <property type="match status" value="1"/>
</dbReference>
<dbReference type="OrthoDB" id="1854460at2759"/>
<keyword evidence="5" id="KW-1185">Reference proteome</keyword>
<dbReference type="InterPro" id="IPR039299">
    <property type="entry name" value="SEOA"/>
</dbReference>
<gene>
    <name evidence="4" type="ORF">FNV43_RR25885</name>
</gene>
<dbReference type="EMBL" id="VOIH02000012">
    <property type="protein sequence ID" value="KAF3431155.1"/>
    <property type="molecule type" value="Genomic_DNA"/>
</dbReference>
<evidence type="ECO:0000313" key="4">
    <source>
        <dbReference type="EMBL" id="KAF3431155.1"/>
    </source>
</evidence>
<reference evidence="4" key="1">
    <citation type="submission" date="2020-03" db="EMBL/GenBank/DDBJ databases">
        <title>A high-quality chromosome-level genome assembly of a woody plant with both climbing and erect habits, Rhamnella rubrinervis.</title>
        <authorList>
            <person name="Lu Z."/>
            <person name="Yang Y."/>
            <person name="Zhu X."/>
            <person name="Sun Y."/>
        </authorList>
    </citation>
    <scope>NUCLEOTIDE SEQUENCE</scope>
    <source>
        <strain evidence="4">BYM</strain>
        <tissue evidence="4">Leaf</tissue>
    </source>
</reference>
<sequence>MALNVPQKTALPPRGETVGPRLLGDNRGQQQQTRPYGADDTFADRALGETRSLLGDNPRPARSYATADDSYVGRGLGDSRVPKQQIRPYGAGRGLQQGRGYGTSDENVLRKQILDTHESDDRLFAVKPVLHIVEVIFHRASSDVPGSAGSLLEVEAVDEKALHAGLQDMIELPTRIISTINCEIFCKWLGGGDVHNTTMDILHLVKHYNWDAKAVLAVAALSVSYGEFRLVATLYGINPMAKAVALLKQLPEILELQGSLKAKLDGLFNLVRSSVDVTQIIYEFYELHRDDYFSPESPEAKAFSVLIPTAVYWVIRSTVICASQIMGLTGMGHEYISESWELSSLAHKLSTIHSHLLDQLKRCYNSIESKRDEASFAAVSIILEQAHLDNSKPLRTLFLAKDDLPLYDCHEKRKISIDELRRKVVVLFITSLDIPQEDYTVIHQMYQEKRAYPLKSESQYEIVWIPIEDSWTIEKYQMFESLKQQMDWHTVHHPTVVPSVVAKYIRHPEKWRFNKKPIFVVLDTQGKVVHKNSFHMMCVWGSVAYPFSEHKERILWEEETWRMDFLVDSIDTRLTSWIQAGKYVCLFGGEDIEWMRRFTRAIKEAARDSGISLELLYVGKTKPKEKTMNEINAIIEAEKMGSTIDYSYIWYFWLRLESMWYSKGQILAGRKESMKSDPIMQGIIALLSFGSGTTGWAVVSRGSLDMTKGNGIVMHTAVSEHANWKPRENDIGFVPALDEYLTVLHSRIPHPCTSLILPATGAMPETVSCAECGRIMERFTMFRCCSD</sequence>
<name>A0A8K0GQY6_9ROSA</name>
<organism evidence="4 5">
    <name type="scientific">Rhamnella rubrinervis</name>
    <dbReference type="NCBI Taxonomy" id="2594499"/>
    <lineage>
        <taxon>Eukaryota</taxon>
        <taxon>Viridiplantae</taxon>
        <taxon>Streptophyta</taxon>
        <taxon>Embryophyta</taxon>
        <taxon>Tracheophyta</taxon>
        <taxon>Spermatophyta</taxon>
        <taxon>Magnoliopsida</taxon>
        <taxon>eudicotyledons</taxon>
        <taxon>Gunneridae</taxon>
        <taxon>Pentapetalae</taxon>
        <taxon>rosids</taxon>
        <taxon>fabids</taxon>
        <taxon>Rosales</taxon>
        <taxon>Rhamnaceae</taxon>
        <taxon>rhamnoid group</taxon>
        <taxon>Rhamneae</taxon>
        <taxon>Rhamnella</taxon>
    </lineage>
</organism>
<evidence type="ECO:0008006" key="6">
    <source>
        <dbReference type="Google" id="ProtNLM"/>
    </source>
</evidence>
<dbReference type="PANTHER" id="PTHR33232:SF20">
    <property type="entry name" value="PROTEIN SIEVE ELEMENT OCCLUSION B-LIKE"/>
    <property type="match status" value="1"/>
</dbReference>
<dbReference type="InterPro" id="IPR027942">
    <property type="entry name" value="SEO_N"/>
</dbReference>
<feature type="domain" description="Sieve element occlusion C-terminal" evidence="3">
    <location>
        <begin position="551"/>
        <end position="785"/>
    </location>
</feature>
<dbReference type="PANTHER" id="PTHR33232">
    <property type="entry name" value="PROTEIN SIEVE ELEMENT OCCLUSION B-LIKE"/>
    <property type="match status" value="1"/>
</dbReference>
<accession>A0A8K0GQY6</accession>
<feature type="compositionally biased region" description="Gly residues" evidence="1">
    <location>
        <begin position="91"/>
        <end position="101"/>
    </location>
</feature>
<evidence type="ECO:0000313" key="5">
    <source>
        <dbReference type="Proteomes" id="UP000796880"/>
    </source>
</evidence>
<dbReference type="InterPro" id="IPR027944">
    <property type="entry name" value="SEO_C"/>
</dbReference>
<feature type="region of interest" description="Disordered" evidence="1">
    <location>
        <begin position="1"/>
        <end position="103"/>
    </location>
</feature>
<dbReference type="GO" id="GO:0010088">
    <property type="term" value="P:phloem development"/>
    <property type="evidence" value="ECO:0007669"/>
    <property type="project" value="InterPro"/>
</dbReference>
<evidence type="ECO:0000259" key="2">
    <source>
        <dbReference type="Pfam" id="PF14576"/>
    </source>
</evidence>
<comment type="caution">
    <text evidence="4">The sequence shown here is derived from an EMBL/GenBank/DDBJ whole genome shotgun (WGS) entry which is preliminary data.</text>
</comment>
<evidence type="ECO:0000256" key="1">
    <source>
        <dbReference type="SAM" id="MobiDB-lite"/>
    </source>
</evidence>
<dbReference type="Pfam" id="PF14576">
    <property type="entry name" value="SEO_N"/>
    <property type="match status" value="1"/>
</dbReference>
<protein>
    <recommendedName>
        <fullName evidence="6">Sieve element occlusion</fullName>
    </recommendedName>
</protein>